<name>A0A9D2N3K2_9FIRM</name>
<dbReference type="NCBIfam" id="NF000996">
    <property type="entry name" value="PRK00105.1"/>
    <property type="match status" value="1"/>
</dbReference>
<evidence type="ECO:0000256" key="1">
    <source>
        <dbReference type="ARBA" id="ARBA00002197"/>
    </source>
</evidence>
<dbReference type="InterPro" id="IPR023195">
    <property type="entry name" value="Nict_dMeBzImd_PRibTrfase_N"/>
</dbReference>
<dbReference type="AlphaFoldDB" id="A0A9D2N3K2"/>
<evidence type="ECO:0000256" key="8">
    <source>
        <dbReference type="ARBA" id="ARBA00022679"/>
    </source>
</evidence>
<evidence type="ECO:0000313" key="11">
    <source>
        <dbReference type="EMBL" id="HJC06941.1"/>
    </source>
</evidence>
<dbReference type="EMBL" id="DWWT01000065">
    <property type="protein sequence ID" value="HJC06941.1"/>
    <property type="molecule type" value="Genomic_DNA"/>
</dbReference>
<dbReference type="EC" id="2.4.2.21" evidence="4 10"/>
<dbReference type="InterPro" id="IPR003200">
    <property type="entry name" value="Nict_dMeBzImd_PRibTrfase"/>
</dbReference>
<comment type="catalytic activity">
    <reaction evidence="9">
        <text>5,6-dimethylbenzimidazole + nicotinate beta-D-ribonucleotide = alpha-ribazole 5'-phosphate + nicotinate + H(+)</text>
        <dbReference type="Rhea" id="RHEA:11196"/>
        <dbReference type="ChEBI" id="CHEBI:15378"/>
        <dbReference type="ChEBI" id="CHEBI:15890"/>
        <dbReference type="ChEBI" id="CHEBI:32544"/>
        <dbReference type="ChEBI" id="CHEBI:57502"/>
        <dbReference type="ChEBI" id="CHEBI:57918"/>
        <dbReference type="EC" id="2.4.2.21"/>
    </reaction>
</comment>
<comment type="caution">
    <text evidence="11">The sequence shown here is derived from an EMBL/GenBank/DDBJ whole genome shotgun (WGS) entry which is preliminary data.</text>
</comment>
<evidence type="ECO:0000256" key="4">
    <source>
        <dbReference type="ARBA" id="ARBA00011991"/>
    </source>
</evidence>
<comment type="pathway">
    <text evidence="2">Nucleoside biosynthesis; alpha-ribazole biosynthesis; alpha-ribazole from 5,6-dimethylbenzimidazole: step 1/2.</text>
</comment>
<dbReference type="Pfam" id="PF02277">
    <property type="entry name" value="DBI_PRT"/>
    <property type="match status" value="1"/>
</dbReference>
<reference evidence="11" key="2">
    <citation type="submission" date="2021-04" db="EMBL/GenBank/DDBJ databases">
        <authorList>
            <person name="Gilroy R."/>
        </authorList>
    </citation>
    <scope>NUCLEOTIDE SEQUENCE</scope>
    <source>
        <strain evidence="11">CHK180-15479</strain>
    </source>
</reference>
<proteinExistence type="inferred from homology"/>
<dbReference type="Proteomes" id="UP000823910">
    <property type="component" value="Unassembled WGS sequence"/>
</dbReference>
<keyword evidence="6" id="KW-0169">Cobalamin biosynthesis</keyword>
<gene>
    <name evidence="11" type="primary">cobT</name>
    <name evidence="11" type="ORF">H9704_12460</name>
</gene>
<dbReference type="PANTHER" id="PTHR43463:SF1">
    <property type="entry name" value="NICOTINATE-NUCLEOTIDE--DIMETHYLBENZIMIDAZOLE PHOSPHORIBOSYLTRANSFERASE"/>
    <property type="match status" value="1"/>
</dbReference>
<dbReference type="PANTHER" id="PTHR43463">
    <property type="entry name" value="NICOTINATE-NUCLEOTIDE--DIMETHYLBENZIMIDAZOLE PHOSPHORIBOSYLTRANSFERASE"/>
    <property type="match status" value="1"/>
</dbReference>
<evidence type="ECO:0000256" key="7">
    <source>
        <dbReference type="ARBA" id="ARBA00022676"/>
    </source>
</evidence>
<evidence type="ECO:0000256" key="3">
    <source>
        <dbReference type="ARBA" id="ARBA00007110"/>
    </source>
</evidence>
<dbReference type="Gene3D" id="3.40.50.10210">
    <property type="match status" value="1"/>
</dbReference>
<dbReference type="InterPro" id="IPR017846">
    <property type="entry name" value="Nict_dMeBzImd_PRibTrfase_bact"/>
</dbReference>
<protein>
    <recommendedName>
        <fullName evidence="5 10">Nicotinate-nucleotide--dimethylbenzimidazole phosphoribosyltransferase</fullName>
        <ecNumber evidence="4 10">2.4.2.21</ecNumber>
    </recommendedName>
</protein>
<organism evidence="11 12">
    <name type="scientific">Candidatus Enterocloster excrementipullorum</name>
    <dbReference type="NCBI Taxonomy" id="2838559"/>
    <lineage>
        <taxon>Bacteria</taxon>
        <taxon>Bacillati</taxon>
        <taxon>Bacillota</taxon>
        <taxon>Clostridia</taxon>
        <taxon>Lachnospirales</taxon>
        <taxon>Lachnospiraceae</taxon>
        <taxon>Enterocloster</taxon>
    </lineage>
</organism>
<comment type="similarity">
    <text evidence="3">Belongs to the CobT family.</text>
</comment>
<dbReference type="FunFam" id="3.40.50.10210:FF:000001">
    <property type="entry name" value="Nicotinate-nucleotide--dimethylbenzimidazole phosphoribosyltransferase"/>
    <property type="match status" value="1"/>
</dbReference>
<evidence type="ECO:0000256" key="10">
    <source>
        <dbReference type="NCBIfam" id="TIGR03160"/>
    </source>
</evidence>
<evidence type="ECO:0000256" key="9">
    <source>
        <dbReference type="ARBA" id="ARBA00047340"/>
    </source>
</evidence>
<evidence type="ECO:0000256" key="5">
    <source>
        <dbReference type="ARBA" id="ARBA00015486"/>
    </source>
</evidence>
<keyword evidence="7 11" id="KW-0328">Glycosyltransferase</keyword>
<dbReference type="NCBIfam" id="TIGR03160">
    <property type="entry name" value="cobT_DBIPRT"/>
    <property type="match status" value="1"/>
</dbReference>
<evidence type="ECO:0000256" key="2">
    <source>
        <dbReference type="ARBA" id="ARBA00005049"/>
    </source>
</evidence>
<evidence type="ECO:0000256" key="6">
    <source>
        <dbReference type="ARBA" id="ARBA00022573"/>
    </source>
</evidence>
<reference evidence="11" key="1">
    <citation type="journal article" date="2021" name="PeerJ">
        <title>Extensive microbial diversity within the chicken gut microbiome revealed by metagenomics and culture.</title>
        <authorList>
            <person name="Gilroy R."/>
            <person name="Ravi A."/>
            <person name="Getino M."/>
            <person name="Pursley I."/>
            <person name="Horton D.L."/>
            <person name="Alikhan N.F."/>
            <person name="Baker D."/>
            <person name="Gharbi K."/>
            <person name="Hall N."/>
            <person name="Watson M."/>
            <person name="Adriaenssens E.M."/>
            <person name="Foster-Nyarko E."/>
            <person name="Jarju S."/>
            <person name="Secka A."/>
            <person name="Antonio M."/>
            <person name="Oren A."/>
            <person name="Chaudhuri R.R."/>
            <person name="La Ragione R."/>
            <person name="Hildebrand F."/>
            <person name="Pallen M.J."/>
        </authorList>
    </citation>
    <scope>NUCLEOTIDE SEQUENCE</scope>
    <source>
        <strain evidence="11">CHK180-15479</strain>
    </source>
</reference>
<dbReference type="CDD" id="cd02439">
    <property type="entry name" value="DMB-PRT_CobT"/>
    <property type="match status" value="1"/>
</dbReference>
<dbReference type="GO" id="GO:0009236">
    <property type="term" value="P:cobalamin biosynthetic process"/>
    <property type="evidence" value="ECO:0007669"/>
    <property type="project" value="UniProtKB-UniRule"/>
</dbReference>
<evidence type="ECO:0000313" key="12">
    <source>
        <dbReference type="Proteomes" id="UP000823910"/>
    </source>
</evidence>
<keyword evidence="8 11" id="KW-0808">Transferase</keyword>
<dbReference type="SUPFAM" id="SSF52733">
    <property type="entry name" value="Nicotinate mononucleotide:5,6-dimethylbenzimidazole phosphoribosyltransferase (CobT)"/>
    <property type="match status" value="1"/>
</dbReference>
<dbReference type="GO" id="GO:0008939">
    <property type="term" value="F:nicotinate-nucleotide-dimethylbenzimidazole phosphoribosyltransferase activity"/>
    <property type="evidence" value="ECO:0007669"/>
    <property type="project" value="UniProtKB-UniRule"/>
</dbReference>
<sequence>MTLYEAAELVRPADREAMRRAQQRWSQVAKPLDSLGVLEADLVRIAGVQRTPDISLEEKWIAVMCADNGIVAEGVTQTGQEVTAAVAERMGRRASCVCLMAARAGARIFPVDVGIASRERIEGLLERKVRRGTEDFLKGPAMSRAEAVRAAECGVETAGILADQGCRLAGAGEMGIGNTTTSSALISVFLGITPREAAGRGAGLSDAGYRRKVQVIEEGIRKNRPDPSDPLDVLAKVGGLDLAALAGFYIGCAARGIPVVLDGLITGAAALATVCLCPAAGEYLLASHVSAEPAGKLVLEALGLRAAIDAGMCLGEGCGAAVLFPLLDMAAEVYGKMETFDQMQVEQYERFETEDGEGKSR</sequence>
<dbReference type="Gene3D" id="1.10.1610.10">
    <property type="match status" value="1"/>
</dbReference>
<dbReference type="InterPro" id="IPR036087">
    <property type="entry name" value="Nict_dMeBzImd_PRibTrfase_sf"/>
</dbReference>
<accession>A0A9D2N3K2</accession>
<comment type="function">
    <text evidence="1">Catalyzes the synthesis of alpha-ribazole-5'-phosphate from nicotinate mononucleotide (NAMN) and 5,6-dimethylbenzimidazole (DMB).</text>
</comment>